<dbReference type="PANTHER" id="PTHR10117">
    <property type="entry name" value="TRANSIENT RECEPTOR POTENTIAL CHANNEL"/>
    <property type="match status" value="1"/>
</dbReference>
<evidence type="ECO:0000256" key="11">
    <source>
        <dbReference type="SAM" id="Phobius"/>
    </source>
</evidence>
<dbReference type="GO" id="GO:0051480">
    <property type="term" value="P:regulation of cytosolic calcium ion concentration"/>
    <property type="evidence" value="ECO:0007669"/>
    <property type="project" value="TreeGrafter"/>
</dbReference>
<dbReference type="GO" id="GO:0070679">
    <property type="term" value="F:inositol 1,4,5 trisphosphate binding"/>
    <property type="evidence" value="ECO:0007669"/>
    <property type="project" value="TreeGrafter"/>
</dbReference>
<keyword evidence="8 11" id="KW-0472">Membrane</keyword>
<dbReference type="GO" id="GO:0005886">
    <property type="term" value="C:plasma membrane"/>
    <property type="evidence" value="ECO:0007669"/>
    <property type="project" value="TreeGrafter"/>
</dbReference>
<reference evidence="13" key="2">
    <citation type="journal article" date="2021" name="Genome Biol. Evol.">
        <title>Developing a high-quality reference genome for a parasitic bivalve with doubly uniparental inheritance (Bivalvia: Unionida).</title>
        <authorList>
            <person name="Smith C.H."/>
        </authorList>
    </citation>
    <scope>NUCLEOTIDE SEQUENCE</scope>
    <source>
        <strain evidence="13">CHS0354</strain>
        <tissue evidence="13">Mantle</tissue>
    </source>
</reference>
<accession>A0AAE0TJB0</accession>
<evidence type="ECO:0000256" key="2">
    <source>
        <dbReference type="ARBA" id="ARBA00022448"/>
    </source>
</evidence>
<evidence type="ECO:0000259" key="12">
    <source>
        <dbReference type="SMART" id="SM01420"/>
    </source>
</evidence>
<feature type="repeat" description="ANK" evidence="10">
    <location>
        <begin position="72"/>
        <end position="104"/>
    </location>
</feature>
<feature type="transmembrane region" description="Helical" evidence="11">
    <location>
        <begin position="399"/>
        <end position="419"/>
    </location>
</feature>
<evidence type="ECO:0000256" key="7">
    <source>
        <dbReference type="ARBA" id="ARBA00023065"/>
    </source>
</evidence>
<evidence type="ECO:0000256" key="10">
    <source>
        <dbReference type="PROSITE-ProRule" id="PRU00023"/>
    </source>
</evidence>
<comment type="caution">
    <text evidence="13">The sequence shown here is derived from an EMBL/GenBank/DDBJ whole genome shotgun (WGS) entry which is preliminary data.</text>
</comment>
<feature type="transmembrane region" description="Helical" evidence="11">
    <location>
        <begin position="543"/>
        <end position="564"/>
    </location>
</feature>
<dbReference type="Pfam" id="PF00520">
    <property type="entry name" value="Ion_trans"/>
    <property type="match status" value="1"/>
</dbReference>
<keyword evidence="7" id="KW-0406">Ion transport</keyword>
<dbReference type="InterPro" id="IPR002153">
    <property type="entry name" value="TRPC_channel"/>
</dbReference>
<feature type="transmembrane region" description="Helical" evidence="11">
    <location>
        <begin position="726"/>
        <end position="747"/>
    </location>
</feature>
<feature type="transmembrane region" description="Helical" evidence="11">
    <location>
        <begin position="647"/>
        <end position="669"/>
    </location>
</feature>
<keyword evidence="6 10" id="KW-0040">ANK repeat</keyword>
<feature type="transmembrane region" description="Helical" evidence="11">
    <location>
        <begin position="504"/>
        <end position="523"/>
    </location>
</feature>
<evidence type="ECO:0000256" key="5">
    <source>
        <dbReference type="ARBA" id="ARBA00022989"/>
    </source>
</evidence>
<comment type="subcellular location">
    <subcellularLocation>
        <location evidence="1">Membrane</location>
        <topology evidence="1">Multi-pass membrane protein</topology>
    </subcellularLocation>
</comment>
<organism evidence="13 14">
    <name type="scientific">Potamilus streckersoni</name>
    <dbReference type="NCBI Taxonomy" id="2493646"/>
    <lineage>
        <taxon>Eukaryota</taxon>
        <taxon>Metazoa</taxon>
        <taxon>Spiralia</taxon>
        <taxon>Lophotrochozoa</taxon>
        <taxon>Mollusca</taxon>
        <taxon>Bivalvia</taxon>
        <taxon>Autobranchia</taxon>
        <taxon>Heteroconchia</taxon>
        <taxon>Palaeoheterodonta</taxon>
        <taxon>Unionida</taxon>
        <taxon>Unionoidea</taxon>
        <taxon>Unionidae</taxon>
        <taxon>Ambleminae</taxon>
        <taxon>Lampsilini</taxon>
        <taxon>Potamilus</taxon>
    </lineage>
</organism>
<proteinExistence type="predicted"/>
<keyword evidence="14" id="KW-1185">Reference proteome</keyword>
<dbReference type="AlphaFoldDB" id="A0AAE0TJB0"/>
<dbReference type="Pfam" id="PF08344">
    <property type="entry name" value="TRP_2"/>
    <property type="match status" value="1"/>
</dbReference>
<dbReference type="InterPro" id="IPR005821">
    <property type="entry name" value="Ion_trans_dom"/>
</dbReference>
<name>A0AAE0TJB0_9BIVA</name>
<keyword evidence="3 11" id="KW-0812">Transmembrane</keyword>
<dbReference type="SMART" id="SM00248">
    <property type="entry name" value="ANK"/>
    <property type="match status" value="3"/>
</dbReference>
<dbReference type="InterPro" id="IPR036770">
    <property type="entry name" value="Ankyrin_rpt-contain_sf"/>
</dbReference>
<evidence type="ECO:0000313" key="14">
    <source>
        <dbReference type="Proteomes" id="UP001195483"/>
    </source>
</evidence>
<dbReference type="SUPFAM" id="SSF48403">
    <property type="entry name" value="Ankyrin repeat"/>
    <property type="match status" value="1"/>
</dbReference>
<reference evidence="13" key="1">
    <citation type="journal article" date="2021" name="Genome Biol. Evol.">
        <title>A High-Quality Reference Genome for a Parasitic Bivalve with Doubly Uniparental Inheritance (Bivalvia: Unionida).</title>
        <authorList>
            <person name="Smith C.H."/>
        </authorList>
    </citation>
    <scope>NUCLEOTIDE SEQUENCE</scope>
    <source>
        <strain evidence="13">CHS0354</strain>
    </source>
</reference>
<dbReference type="Gene3D" id="1.10.287.70">
    <property type="match status" value="1"/>
</dbReference>
<keyword evidence="2" id="KW-0813">Transport</keyword>
<protein>
    <recommendedName>
        <fullName evidence="12">Transient receptor ion channel domain-containing protein</fullName>
    </recommendedName>
</protein>
<dbReference type="PRINTS" id="PR01097">
    <property type="entry name" value="TRNSRECEPTRP"/>
</dbReference>
<dbReference type="PROSITE" id="PS50297">
    <property type="entry name" value="ANK_REP_REGION"/>
    <property type="match status" value="1"/>
</dbReference>
<feature type="domain" description="Transient receptor ion channel" evidence="12">
    <location>
        <begin position="189"/>
        <end position="251"/>
    </location>
</feature>
<evidence type="ECO:0000256" key="3">
    <source>
        <dbReference type="ARBA" id="ARBA00022692"/>
    </source>
</evidence>
<dbReference type="Gene3D" id="1.25.40.20">
    <property type="entry name" value="Ankyrin repeat-containing domain"/>
    <property type="match status" value="1"/>
</dbReference>
<keyword evidence="5 11" id="KW-1133">Transmembrane helix</keyword>
<gene>
    <name evidence="13" type="ORF">CHS0354_027146</name>
</gene>
<feature type="transmembrane region" description="Helical" evidence="11">
    <location>
        <begin position="439"/>
        <end position="458"/>
    </location>
</feature>
<dbReference type="InterPro" id="IPR002110">
    <property type="entry name" value="Ankyrin_rpt"/>
</dbReference>
<keyword evidence="9" id="KW-0407">Ion channel</keyword>
<sequence>MPRIKRKRGRFMGIAKIARSFELKKSFLSHSNEQIVDVEAEFLHAAEFGDIPTVKRLLSENVDLNIDCSDALGRTALRLAVKNEHLEVVELLLDKSSSRHVYEAVLQAISAGHIQIAECILKHKRYLELWKERRRLGDDEHFFKTQFEESQFSPDITPLILASQKNQYEIVQLLLMRGETIAKPHKFNCMCQDCVNKMKFDELRSAKHRLNAYRGLASEAYISLSSKDPILTAFQLGRELKQLSSLEKYFMVTNVINEDNESKLKVYIQSCNTDATCYSVIQTSFPTSTKLHIARWLYLKLSCQTKGEPMREYQELCDNLSEYVVKLLDRVRTQEELEIVLNKTGSSNKEKYKPLARFKLALKYEEKKFVASPSCQQRLIRSWYYGMEPFQKANWARRIVMILIFILIYPFIAICQVIAPNAKYIRVLSYPCVKFALNSLSFIAFLVMIVVSTVESSIKVSDADRLSQKYPNVYEKYTIFRNSTGENLKGEDIPLRQIFPETTALLMSIWVLGLIVQECSQLYRHGLKCHCSDYYNIVDVGLLFVYISSFTLKFLVMFKVDIAIEYLQKSSMEQILENPKITNYYLYWLTADRFYWNPWDPINISEGLFAIGNILSFARVSYLLPANEALGPLQISLGRMLKDILKFLALFMLIFMAFMIGLQNLYWYYNIRASIELEDRNLTFPAADSFGDFIETFRTMFWSLFGRGEPDIVRLGGYNNHVTEDIGYNLFGAYNIAMVIVLLNMLIAMMAQSFQAITEDSDREWKFSRSQLYMDYIGSSTTLPVPLNLLEAPRGIISVFKELCCSKTSNDDSIEDEAVHRERIIAHQNGIHAFGATNGVSAVEAYEANMVDESPSNRNNETALNFEENKTYPKVMERIIQRYIFDIQREEEVTEDDFEEIKQDISSFRYEMLNHLSNGEQAHHAMQEAIASIGKHILTIREDMYSEGGTKKPFTGSFQDIIMYEKESNGIMNTVEESEKENAPNSSI</sequence>
<dbReference type="InterPro" id="IPR013555">
    <property type="entry name" value="TRP_dom"/>
</dbReference>
<dbReference type="PANTHER" id="PTHR10117:SF54">
    <property type="entry name" value="TRANSIENT RECEPTOR POTENTIAL-GAMMA PROTEIN"/>
    <property type="match status" value="1"/>
</dbReference>
<reference evidence="13" key="3">
    <citation type="submission" date="2023-05" db="EMBL/GenBank/DDBJ databases">
        <authorList>
            <person name="Smith C.H."/>
        </authorList>
    </citation>
    <scope>NUCLEOTIDE SEQUENCE</scope>
    <source>
        <strain evidence="13">CHS0354</strain>
        <tissue evidence="13">Mantle</tissue>
    </source>
</reference>
<dbReference type="SMART" id="SM01420">
    <property type="entry name" value="TRP_2"/>
    <property type="match status" value="1"/>
</dbReference>
<evidence type="ECO:0000313" key="13">
    <source>
        <dbReference type="EMBL" id="KAK3611420.1"/>
    </source>
</evidence>
<evidence type="ECO:0000256" key="6">
    <source>
        <dbReference type="ARBA" id="ARBA00023043"/>
    </source>
</evidence>
<evidence type="ECO:0000256" key="4">
    <source>
        <dbReference type="ARBA" id="ARBA00022737"/>
    </source>
</evidence>
<evidence type="ECO:0000256" key="8">
    <source>
        <dbReference type="ARBA" id="ARBA00023136"/>
    </source>
</evidence>
<dbReference type="GO" id="GO:0015279">
    <property type="term" value="F:store-operated calcium channel activity"/>
    <property type="evidence" value="ECO:0007669"/>
    <property type="project" value="TreeGrafter"/>
</dbReference>
<dbReference type="GO" id="GO:0034703">
    <property type="term" value="C:cation channel complex"/>
    <property type="evidence" value="ECO:0007669"/>
    <property type="project" value="TreeGrafter"/>
</dbReference>
<evidence type="ECO:0000256" key="9">
    <source>
        <dbReference type="ARBA" id="ARBA00023303"/>
    </source>
</evidence>
<dbReference type="Pfam" id="PF00023">
    <property type="entry name" value="Ank"/>
    <property type="match status" value="1"/>
</dbReference>
<dbReference type="PROSITE" id="PS50088">
    <property type="entry name" value="ANK_REPEAT"/>
    <property type="match status" value="1"/>
</dbReference>
<keyword evidence="4" id="KW-0677">Repeat</keyword>
<dbReference type="Pfam" id="PF12796">
    <property type="entry name" value="Ank_2"/>
    <property type="match status" value="1"/>
</dbReference>
<dbReference type="EMBL" id="JAEAOA010001626">
    <property type="protein sequence ID" value="KAK3611420.1"/>
    <property type="molecule type" value="Genomic_DNA"/>
</dbReference>
<evidence type="ECO:0000256" key="1">
    <source>
        <dbReference type="ARBA" id="ARBA00004141"/>
    </source>
</evidence>
<dbReference type="Proteomes" id="UP001195483">
    <property type="component" value="Unassembled WGS sequence"/>
</dbReference>